<protein>
    <submittedName>
        <fullName evidence="3">Uncharacterized protein LOC117654076</fullName>
    </submittedName>
</protein>
<keyword evidence="1" id="KW-0732">Signal</keyword>
<reference evidence="3" key="1">
    <citation type="submission" date="2025-08" db="UniProtKB">
        <authorList>
            <consortium name="RefSeq"/>
        </authorList>
    </citation>
    <scope>IDENTIFICATION</scope>
    <source>
        <tissue evidence="3">Total insect</tissue>
    </source>
</reference>
<feature type="chain" id="PRO_5027604918" evidence="1">
    <location>
        <begin position="22"/>
        <end position="135"/>
    </location>
</feature>
<evidence type="ECO:0000256" key="1">
    <source>
        <dbReference type="SAM" id="SignalP"/>
    </source>
</evidence>
<proteinExistence type="predicted"/>
<dbReference type="KEGG" id="tpal:117654076"/>
<dbReference type="GeneID" id="117654076"/>
<keyword evidence="2" id="KW-1185">Reference proteome</keyword>
<evidence type="ECO:0000313" key="3">
    <source>
        <dbReference type="RefSeq" id="XP_034256127.1"/>
    </source>
</evidence>
<accession>A0A6P9AD22</accession>
<sequence>MAARNVLFALAVVLLLGAVLADHNKRPKSKPLKKGELSLDVMPYGARRFAGLHGAADVQLHHHLTKRFFGVHIHKRPKVYLVNQVPQQVVYIRKHHRHHAFQTVVQPSLSVHLGHRHHRHRHHHARFNVHLGLGH</sequence>
<gene>
    <name evidence="3" type="primary">LOC117654076</name>
</gene>
<dbReference type="RefSeq" id="XP_034256127.1">
    <property type="nucleotide sequence ID" value="XM_034400236.1"/>
</dbReference>
<dbReference type="InParanoid" id="A0A6P9AD22"/>
<dbReference type="Proteomes" id="UP000515158">
    <property type="component" value="Unplaced"/>
</dbReference>
<organism evidence="3">
    <name type="scientific">Thrips palmi</name>
    <name type="common">Melon thrips</name>
    <dbReference type="NCBI Taxonomy" id="161013"/>
    <lineage>
        <taxon>Eukaryota</taxon>
        <taxon>Metazoa</taxon>
        <taxon>Ecdysozoa</taxon>
        <taxon>Arthropoda</taxon>
        <taxon>Hexapoda</taxon>
        <taxon>Insecta</taxon>
        <taxon>Pterygota</taxon>
        <taxon>Neoptera</taxon>
        <taxon>Paraneoptera</taxon>
        <taxon>Thysanoptera</taxon>
        <taxon>Terebrantia</taxon>
        <taxon>Thripoidea</taxon>
        <taxon>Thripidae</taxon>
        <taxon>Thrips</taxon>
    </lineage>
</organism>
<feature type="signal peptide" evidence="1">
    <location>
        <begin position="1"/>
        <end position="21"/>
    </location>
</feature>
<dbReference type="AlphaFoldDB" id="A0A6P9AD22"/>
<evidence type="ECO:0000313" key="2">
    <source>
        <dbReference type="Proteomes" id="UP000515158"/>
    </source>
</evidence>
<name>A0A6P9AD22_THRPL</name>